<comment type="subcellular location">
    <subcellularLocation>
        <location evidence="1">Mitochondrion membrane</location>
        <topology evidence="1">Multi-pass membrane protein</topology>
    </subcellularLocation>
</comment>
<reference evidence="9 10" key="1">
    <citation type="submission" date="2020-02" db="EMBL/GenBank/DDBJ databases">
        <authorList>
            <person name="Ferguson B K."/>
        </authorList>
    </citation>
    <scope>NUCLEOTIDE SEQUENCE [LARGE SCALE GENOMIC DNA]</scope>
</reference>
<keyword evidence="8" id="KW-0472">Membrane</keyword>
<accession>A0A6H5HMI1</accession>
<dbReference type="AlphaFoldDB" id="A0A6H5HMI1"/>
<dbReference type="EMBL" id="CADCXU010032944">
    <property type="protein sequence ID" value="CAB0018501.1"/>
    <property type="molecule type" value="Genomic_DNA"/>
</dbReference>
<organism evidence="9 10">
    <name type="scientific">Nesidiocoris tenuis</name>
    <dbReference type="NCBI Taxonomy" id="355587"/>
    <lineage>
        <taxon>Eukaryota</taxon>
        <taxon>Metazoa</taxon>
        <taxon>Ecdysozoa</taxon>
        <taxon>Arthropoda</taxon>
        <taxon>Hexapoda</taxon>
        <taxon>Insecta</taxon>
        <taxon>Pterygota</taxon>
        <taxon>Neoptera</taxon>
        <taxon>Paraneoptera</taxon>
        <taxon>Hemiptera</taxon>
        <taxon>Heteroptera</taxon>
        <taxon>Panheteroptera</taxon>
        <taxon>Cimicomorpha</taxon>
        <taxon>Miridae</taxon>
        <taxon>Dicyphina</taxon>
        <taxon>Nesidiocoris</taxon>
    </lineage>
</organism>
<keyword evidence="6" id="KW-1133">Transmembrane helix</keyword>
<evidence type="ECO:0000256" key="5">
    <source>
        <dbReference type="ARBA" id="ARBA00022970"/>
    </source>
</evidence>
<evidence type="ECO:0000313" key="9">
    <source>
        <dbReference type="EMBL" id="CAB0018501.1"/>
    </source>
</evidence>
<dbReference type="GO" id="GO:0015075">
    <property type="term" value="F:monoatomic ion transmembrane transporter activity"/>
    <property type="evidence" value="ECO:0007669"/>
    <property type="project" value="InterPro"/>
</dbReference>
<protein>
    <submittedName>
        <fullName evidence="9">Uncharacterized protein</fullName>
    </submittedName>
</protein>
<sequence length="151" mass="17410">MSNGDVKKFSFNAYPWDQKKYWGRFKYFAWVTDARLCLVNDETLDRAKNLRTLHIVNGSIVIVLKSRIGTELQKKLFLTHIYSESLPEQVSVCPQGRTPSGTTYEQLMRAKQLYDSAFHPDTGDKMNIFGRMSFQVPGGMLITGAMLTWYR</sequence>
<dbReference type="OrthoDB" id="6583586at2759"/>
<evidence type="ECO:0000256" key="6">
    <source>
        <dbReference type="ARBA" id="ARBA00022989"/>
    </source>
</evidence>
<evidence type="ECO:0000313" key="10">
    <source>
        <dbReference type="Proteomes" id="UP000479000"/>
    </source>
</evidence>
<evidence type="ECO:0000256" key="7">
    <source>
        <dbReference type="ARBA" id="ARBA00023128"/>
    </source>
</evidence>
<dbReference type="PANTHER" id="PTHR11153">
    <property type="entry name" value="SIDEROFLEXIN"/>
    <property type="match status" value="1"/>
</dbReference>
<comment type="similarity">
    <text evidence="2">Belongs to the sideroflexin family.</text>
</comment>
<dbReference type="InterPro" id="IPR004686">
    <property type="entry name" value="Mtc"/>
</dbReference>
<evidence type="ECO:0000256" key="2">
    <source>
        <dbReference type="ARBA" id="ARBA00005974"/>
    </source>
</evidence>
<proteinExistence type="inferred from homology"/>
<evidence type="ECO:0000256" key="4">
    <source>
        <dbReference type="ARBA" id="ARBA00022692"/>
    </source>
</evidence>
<dbReference type="Pfam" id="PF03820">
    <property type="entry name" value="SFXNs"/>
    <property type="match status" value="2"/>
</dbReference>
<keyword evidence="5" id="KW-0029">Amino-acid transport</keyword>
<keyword evidence="10" id="KW-1185">Reference proteome</keyword>
<evidence type="ECO:0000256" key="3">
    <source>
        <dbReference type="ARBA" id="ARBA00022448"/>
    </source>
</evidence>
<dbReference type="Proteomes" id="UP000479000">
    <property type="component" value="Unassembled WGS sequence"/>
</dbReference>
<keyword evidence="4" id="KW-0812">Transmembrane</keyword>
<keyword evidence="7" id="KW-0496">Mitochondrion</keyword>
<dbReference type="GO" id="GO:0005743">
    <property type="term" value="C:mitochondrial inner membrane"/>
    <property type="evidence" value="ECO:0007669"/>
    <property type="project" value="TreeGrafter"/>
</dbReference>
<evidence type="ECO:0000256" key="1">
    <source>
        <dbReference type="ARBA" id="ARBA00004225"/>
    </source>
</evidence>
<dbReference type="PANTHER" id="PTHR11153:SF14">
    <property type="entry name" value="SIDEROFLEXIN-2"/>
    <property type="match status" value="1"/>
</dbReference>
<gene>
    <name evidence="9" type="ORF">NTEN_LOCUS22360</name>
</gene>
<evidence type="ECO:0000256" key="8">
    <source>
        <dbReference type="ARBA" id="ARBA00023136"/>
    </source>
</evidence>
<name>A0A6H5HMI1_9HEMI</name>
<keyword evidence="3" id="KW-0813">Transport</keyword>
<dbReference type="GO" id="GO:0140300">
    <property type="term" value="P:serine import into mitochondrion"/>
    <property type="evidence" value="ECO:0007669"/>
    <property type="project" value="TreeGrafter"/>
</dbReference>